<dbReference type="OrthoDB" id="2431326at2759"/>
<name>A0A8H4AM05_GIGMA</name>
<evidence type="ECO:0000256" key="1">
    <source>
        <dbReference type="SAM" id="MobiDB-lite"/>
    </source>
</evidence>
<dbReference type="AlphaFoldDB" id="A0A8H4AM05"/>
<feature type="region of interest" description="Disordered" evidence="1">
    <location>
        <begin position="158"/>
        <end position="181"/>
    </location>
</feature>
<keyword evidence="3" id="KW-1185">Reference proteome</keyword>
<dbReference type="Proteomes" id="UP000439903">
    <property type="component" value="Unassembled WGS sequence"/>
</dbReference>
<evidence type="ECO:0000313" key="2">
    <source>
        <dbReference type="EMBL" id="KAF0512003.1"/>
    </source>
</evidence>
<proteinExistence type="predicted"/>
<accession>A0A8H4AM05</accession>
<comment type="caution">
    <text evidence="2">The sequence shown here is derived from an EMBL/GenBank/DDBJ whole genome shotgun (WGS) entry which is preliminary data.</text>
</comment>
<protein>
    <submittedName>
        <fullName evidence="2">Uncharacterized protein</fullName>
    </submittedName>
</protein>
<dbReference type="EMBL" id="WTPW01000431">
    <property type="protein sequence ID" value="KAF0512003.1"/>
    <property type="molecule type" value="Genomic_DNA"/>
</dbReference>
<organism evidence="2 3">
    <name type="scientific">Gigaspora margarita</name>
    <dbReference type="NCBI Taxonomy" id="4874"/>
    <lineage>
        <taxon>Eukaryota</taxon>
        <taxon>Fungi</taxon>
        <taxon>Fungi incertae sedis</taxon>
        <taxon>Mucoromycota</taxon>
        <taxon>Glomeromycotina</taxon>
        <taxon>Glomeromycetes</taxon>
        <taxon>Diversisporales</taxon>
        <taxon>Gigasporaceae</taxon>
        <taxon>Gigaspora</taxon>
    </lineage>
</organism>
<reference evidence="2 3" key="1">
    <citation type="journal article" date="2019" name="Environ. Microbiol.">
        <title>At the nexus of three kingdoms: the genome of the mycorrhizal fungus Gigaspora margarita provides insights into plant, endobacterial and fungal interactions.</title>
        <authorList>
            <person name="Venice F."/>
            <person name="Ghignone S."/>
            <person name="Salvioli di Fossalunga A."/>
            <person name="Amselem J."/>
            <person name="Novero M."/>
            <person name="Xianan X."/>
            <person name="Sedzielewska Toro K."/>
            <person name="Morin E."/>
            <person name="Lipzen A."/>
            <person name="Grigoriev I.V."/>
            <person name="Henrissat B."/>
            <person name="Martin F.M."/>
            <person name="Bonfante P."/>
        </authorList>
    </citation>
    <scope>NUCLEOTIDE SEQUENCE [LARGE SCALE GENOMIC DNA]</scope>
    <source>
        <strain evidence="2 3">BEG34</strain>
    </source>
</reference>
<sequence>MALAGALNIGKKNKNNELEYDYDIQGFENLPFRIKVETIEGQENVARLFFLDKYNDNRINVPDGIMCKDVTFKHNTGLIPPLPDTQYFLIVHPNIYNFYYDTQKKKCSKRTKIYSVNSQKKYLIHNYRKTSQVLEEERVKRKSREDKRLNNAINSITGLDLNDDYDRDDEDDSEEDYIKNE</sequence>
<gene>
    <name evidence="2" type="ORF">F8M41_018134</name>
</gene>
<evidence type="ECO:0000313" key="3">
    <source>
        <dbReference type="Proteomes" id="UP000439903"/>
    </source>
</evidence>
<feature type="compositionally biased region" description="Acidic residues" evidence="1">
    <location>
        <begin position="161"/>
        <end position="175"/>
    </location>
</feature>